<organism evidence="2">
    <name type="scientific">Noccaea caerulescens</name>
    <name type="common">Alpine penny-cress</name>
    <name type="synonym">Thlaspi caerulescens</name>
    <dbReference type="NCBI Taxonomy" id="107243"/>
    <lineage>
        <taxon>Eukaryota</taxon>
        <taxon>Viridiplantae</taxon>
        <taxon>Streptophyta</taxon>
        <taxon>Embryophyta</taxon>
        <taxon>Tracheophyta</taxon>
        <taxon>Spermatophyta</taxon>
        <taxon>Magnoliopsida</taxon>
        <taxon>eudicotyledons</taxon>
        <taxon>Gunneridae</taxon>
        <taxon>Pentapetalae</taxon>
        <taxon>rosids</taxon>
        <taxon>malvids</taxon>
        <taxon>Brassicales</taxon>
        <taxon>Brassicaceae</taxon>
        <taxon>Coluteocarpeae</taxon>
        <taxon>Noccaea</taxon>
    </lineage>
</organism>
<evidence type="ECO:0000256" key="1">
    <source>
        <dbReference type="SAM" id="MobiDB-lite"/>
    </source>
</evidence>
<protein>
    <submittedName>
        <fullName evidence="2">Uncharacterized protein</fullName>
    </submittedName>
</protein>
<sequence>MATETVVHDPRRRAMDAMKQRLAAEAQRLQQQQKNNEKDKKEASDVVVSSKEQQKAESLPTPSKRSITKDG</sequence>
<feature type="region of interest" description="Disordered" evidence="1">
    <location>
        <begin position="24"/>
        <end position="71"/>
    </location>
</feature>
<dbReference type="EMBL" id="GEVK01012595">
    <property type="protein sequence ID" value="JAU40237.1"/>
    <property type="molecule type" value="Transcribed_RNA"/>
</dbReference>
<feature type="compositionally biased region" description="Low complexity" evidence="1">
    <location>
        <begin position="24"/>
        <end position="34"/>
    </location>
</feature>
<evidence type="ECO:0000313" key="2">
    <source>
        <dbReference type="EMBL" id="JAU40237.1"/>
    </source>
</evidence>
<dbReference type="AlphaFoldDB" id="A0A1J3FC57"/>
<proteinExistence type="predicted"/>
<accession>A0A1J3FC57</accession>
<feature type="compositionally biased region" description="Basic and acidic residues" evidence="1">
    <location>
        <begin position="35"/>
        <end position="44"/>
    </location>
</feature>
<name>A0A1J3FC57_NOCCA</name>
<reference evidence="2" key="1">
    <citation type="submission" date="2016-07" db="EMBL/GenBank/DDBJ databases">
        <title>De novo transcriptome assembly of four accessions of the metal hyperaccumulator plant Noccaea caerulescens.</title>
        <authorList>
            <person name="Blande D."/>
            <person name="Halimaa P."/>
            <person name="Tervahauta A.I."/>
            <person name="Aarts M.G."/>
            <person name="Karenlampi S.O."/>
        </authorList>
    </citation>
    <scope>NUCLEOTIDE SEQUENCE</scope>
</reference>
<gene>
    <name evidence="2" type="ORF">LC_TR1259_c0_g1_i1_g.4043</name>
</gene>